<evidence type="ECO:0000256" key="3">
    <source>
        <dbReference type="ARBA" id="ARBA00012257"/>
    </source>
</evidence>
<organism evidence="8 9">
    <name type="scientific">Halioxenophilus aromaticivorans</name>
    <dbReference type="NCBI Taxonomy" id="1306992"/>
    <lineage>
        <taxon>Bacteria</taxon>
        <taxon>Pseudomonadati</taxon>
        <taxon>Pseudomonadota</taxon>
        <taxon>Gammaproteobacteria</taxon>
        <taxon>Alteromonadales</taxon>
        <taxon>Alteromonadaceae</taxon>
        <taxon>Halioxenophilus</taxon>
    </lineage>
</organism>
<protein>
    <recommendedName>
        <fullName evidence="3">2-oxo-4-hydroxy-4-carboxy-5-ureidoimidazoline decarboxylase</fullName>
        <ecNumber evidence="3">4.1.1.97</ecNumber>
    </recommendedName>
</protein>
<comment type="catalytic activity">
    <reaction evidence="1">
        <text>5-hydroxy-2-oxo-4-ureido-2,5-dihydro-1H-imidazole-5-carboxylate + H(+) = (S)-allantoin + CO2</text>
        <dbReference type="Rhea" id="RHEA:26301"/>
        <dbReference type="ChEBI" id="CHEBI:15378"/>
        <dbReference type="ChEBI" id="CHEBI:15678"/>
        <dbReference type="ChEBI" id="CHEBI:16526"/>
        <dbReference type="ChEBI" id="CHEBI:58639"/>
        <dbReference type="EC" id="4.1.1.97"/>
    </reaction>
</comment>
<reference evidence="9" key="1">
    <citation type="journal article" date="2019" name="Int. J. Syst. Evol. Microbiol.">
        <title>The Global Catalogue of Microorganisms (GCM) 10K type strain sequencing project: providing services to taxonomists for standard genome sequencing and annotation.</title>
        <authorList>
            <consortium name="The Broad Institute Genomics Platform"/>
            <consortium name="The Broad Institute Genome Sequencing Center for Infectious Disease"/>
            <person name="Wu L."/>
            <person name="Ma J."/>
        </authorList>
    </citation>
    <scope>NUCLEOTIDE SEQUENCE [LARGE SCALE GENOMIC DNA]</scope>
    <source>
        <strain evidence="9">JCM 19134</strain>
    </source>
</reference>
<dbReference type="EC" id="4.1.1.97" evidence="3"/>
<accession>A0AAV3TZ80</accession>
<dbReference type="GO" id="GO:0019628">
    <property type="term" value="P:urate catabolic process"/>
    <property type="evidence" value="ECO:0007669"/>
    <property type="project" value="TreeGrafter"/>
</dbReference>
<dbReference type="InterPro" id="IPR017595">
    <property type="entry name" value="OHCU_decarboxylase-2"/>
</dbReference>
<evidence type="ECO:0000313" key="9">
    <source>
        <dbReference type="Proteomes" id="UP001409585"/>
    </source>
</evidence>
<dbReference type="PANTHER" id="PTHR43466">
    <property type="entry name" value="2-OXO-4-HYDROXY-4-CARBOXY-5-UREIDOIMIDAZOLINE DECARBOXYLASE-RELATED"/>
    <property type="match status" value="1"/>
</dbReference>
<dbReference type="InterPro" id="IPR036778">
    <property type="entry name" value="OHCU_decarboxylase_sf"/>
</dbReference>
<keyword evidence="9" id="KW-1185">Reference proteome</keyword>
<dbReference type="EMBL" id="BAABLX010000007">
    <property type="protein sequence ID" value="GAA4935136.1"/>
    <property type="molecule type" value="Genomic_DNA"/>
</dbReference>
<dbReference type="Pfam" id="PF09349">
    <property type="entry name" value="OHCU_decarbox"/>
    <property type="match status" value="1"/>
</dbReference>
<evidence type="ECO:0000313" key="8">
    <source>
        <dbReference type="EMBL" id="GAA4935136.1"/>
    </source>
</evidence>
<dbReference type="RefSeq" id="WP_345418140.1">
    <property type="nucleotide sequence ID" value="NZ_AP031496.1"/>
</dbReference>
<dbReference type="AlphaFoldDB" id="A0AAV3TZ80"/>
<evidence type="ECO:0000256" key="6">
    <source>
        <dbReference type="ARBA" id="ARBA00023239"/>
    </source>
</evidence>
<feature type="domain" description="Oxo-4-hydroxy-4-carboxy-5-ureidoimidazoline decarboxylase" evidence="7">
    <location>
        <begin position="17"/>
        <end position="168"/>
    </location>
</feature>
<dbReference type="GO" id="GO:0006144">
    <property type="term" value="P:purine nucleobase metabolic process"/>
    <property type="evidence" value="ECO:0007669"/>
    <property type="project" value="UniProtKB-KW"/>
</dbReference>
<proteinExistence type="predicted"/>
<evidence type="ECO:0000256" key="4">
    <source>
        <dbReference type="ARBA" id="ARBA00022631"/>
    </source>
</evidence>
<dbReference type="GO" id="GO:0051997">
    <property type="term" value="F:2-oxo-4-hydroxy-4-carboxy-5-ureidoimidazoline decarboxylase activity"/>
    <property type="evidence" value="ECO:0007669"/>
    <property type="project" value="UniProtKB-EC"/>
</dbReference>
<sequence>MSNASAENTTLTLAQLNALTGEQACAFFLSICHCQRWAQDMDSARPYATVPSLLGAAADYWQNPTEEEILESFTGHARIGDLSAMEKKYSAAAKEQGQVASASRAVIEQLFEDNNRYFEKNGFIFVVCASGKSAREMLGLLQQRLSNSRGQELATGAAEQAKISELRLSQRVI</sequence>
<dbReference type="NCBIfam" id="NF010372">
    <property type="entry name" value="PRK13798.1"/>
    <property type="match status" value="1"/>
</dbReference>
<name>A0AAV3TZ80_9ALTE</name>
<keyword evidence="5" id="KW-0210">Decarboxylase</keyword>
<dbReference type="SUPFAM" id="SSF158694">
    <property type="entry name" value="UraD-Like"/>
    <property type="match status" value="1"/>
</dbReference>
<keyword evidence="6" id="KW-0456">Lyase</keyword>
<gene>
    <name evidence="8" type="primary">uraD</name>
    <name evidence="8" type="ORF">GCM10025791_10470</name>
</gene>
<evidence type="ECO:0000259" key="7">
    <source>
        <dbReference type="Pfam" id="PF09349"/>
    </source>
</evidence>
<keyword evidence="4" id="KW-0659">Purine metabolism</keyword>
<comment type="caution">
    <text evidence="8">The sequence shown here is derived from an EMBL/GenBank/DDBJ whole genome shotgun (WGS) entry which is preliminary data.</text>
</comment>
<evidence type="ECO:0000256" key="5">
    <source>
        <dbReference type="ARBA" id="ARBA00022793"/>
    </source>
</evidence>
<dbReference type="PANTHER" id="PTHR43466:SF1">
    <property type="entry name" value="2-OXO-4-HYDROXY-4-CARBOXY-5-UREIDOIMIDAZOLINE DECARBOXYLASE-RELATED"/>
    <property type="match status" value="1"/>
</dbReference>
<dbReference type="Proteomes" id="UP001409585">
    <property type="component" value="Unassembled WGS sequence"/>
</dbReference>
<dbReference type="NCBIfam" id="TIGR03180">
    <property type="entry name" value="UraD_2"/>
    <property type="match status" value="1"/>
</dbReference>
<evidence type="ECO:0000256" key="1">
    <source>
        <dbReference type="ARBA" id="ARBA00001163"/>
    </source>
</evidence>
<comment type="pathway">
    <text evidence="2">Purine metabolism; urate degradation; (S)-allantoin from urate: step 3/3.</text>
</comment>
<evidence type="ECO:0000256" key="2">
    <source>
        <dbReference type="ARBA" id="ARBA00004754"/>
    </source>
</evidence>
<dbReference type="Gene3D" id="1.10.3330.10">
    <property type="entry name" value="Oxo-4-hydroxy-4-carboxy-5-ureidoimidazoline decarboxylase"/>
    <property type="match status" value="1"/>
</dbReference>
<dbReference type="InterPro" id="IPR018020">
    <property type="entry name" value="OHCU_decarboxylase"/>
</dbReference>